<accession>A0ABN2SAA2</accession>
<gene>
    <name evidence="2" type="ORF">GCM10009754_70340</name>
</gene>
<evidence type="ECO:0000256" key="1">
    <source>
        <dbReference type="SAM" id="MobiDB-lite"/>
    </source>
</evidence>
<dbReference type="RefSeq" id="WP_344429004.1">
    <property type="nucleotide sequence ID" value="NZ_BAAANN010000038.1"/>
</dbReference>
<comment type="caution">
    <text evidence="2">The sequence shown here is derived from an EMBL/GenBank/DDBJ whole genome shotgun (WGS) entry which is preliminary data.</text>
</comment>
<feature type="region of interest" description="Disordered" evidence="1">
    <location>
        <begin position="383"/>
        <end position="404"/>
    </location>
</feature>
<feature type="region of interest" description="Disordered" evidence="1">
    <location>
        <begin position="168"/>
        <end position="259"/>
    </location>
</feature>
<dbReference type="EMBL" id="BAAANN010000038">
    <property type="protein sequence ID" value="GAA1983180.1"/>
    <property type="molecule type" value="Genomic_DNA"/>
</dbReference>
<organism evidence="2 3">
    <name type="scientific">Amycolatopsis minnesotensis</name>
    <dbReference type="NCBI Taxonomy" id="337894"/>
    <lineage>
        <taxon>Bacteria</taxon>
        <taxon>Bacillati</taxon>
        <taxon>Actinomycetota</taxon>
        <taxon>Actinomycetes</taxon>
        <taxon>Pseudonocardiales</taxon>
        <taxon>Pseudonocardiaceae</taxon>
        <taxon>Amycolatopsis</taxon>
    </lineage>
</organism>
<feature type="compositionally biased region" description="Low complexity" evidence="1">
    <location>
        <begin position="385"/>
        <end position="404"/>
    </location>
</feature>
<keyword evidence="3" id="KW-1185">Reference proteome</keyword>
<name>A0ABN2SAA2_9PSEU</name>
<sequence>MIGQQGTQATFPLEAAVAEESRQPFDTGFTSATHIGLSPRWVQYSGVSVTARAVAEVLTDVTTMNTHGDQALRLDREFLAYAVDIGRADKLAPFLAELEAIGFLTIFSGGLDPATGKRRQLRDRHGRPVQDRFFISLDPPAGYVGPSHLNKMYAQFIGDRDAAYQAAQDAGKRKRGSNTTIRRSSVGRLEEVQVSTDPGFRGQPNRTDPGIRGQAKFPQVSTDPAIRGQLSQPDPGLRGQAESSQVSTDTGTQGHLQIDLRSSISEREIEGSEPVAGGTAKPPAAGKDEALVAAVRELVRQLDWREWAKRNRKTFSLRMSDADTVQAAVVAAIERGQVSLEQAAEVAVQALSEAAGNPVMFVAGAFKAPQLARRLRALEAEPLSDDPLPLPDTGAREPAAAAKPTAAGQRLVEVLPACGTCDAREGEPLGWRTVQCPEQEREIPCPDCGPTA</sequence>
<protein>
    <submittedName>
        <fullName evidence="2">Uncharacterized protein</fullName>
    </submittedName>
</protein>
<evidence type="ECO:0000313" key="3">
    <source>
        <dbReference type="Proteomes" id="UP001501116"/>
    </source>
</evidence>
<feature type="compositionally biased region" description="Polar residues" evidence="1">
    <location>
        <begin position="241"/>
        <end position="255"/>
    </location>
</feature>
<evidence type="ECO:0000313" key="2">
    <source>
        <dbReference type="EMBL" id="GAA1983180.1"/>
    </source>
</evidence>
<proteinExistence type="predicted"/>
<reference evidence="2 3" key="1">
    <citation type="journal article" date="2019" name="Int. J. Syst. Evol. Microbiol.">
        <title>The Global Catalogue of Microorganisms (GCM) 10K type strain sequencing project: providing services to taxonomists for standard genome sequencing and annotation.</title>
        <authorList>
            <consortium name="The Broad Institute Genomics Platform"/>
            <consortium name="The Broad Institute Genome Sequencing Center for Infectious Disease"/>
            <person name="Wu L."/>
            <person name="Ma J."/>
        </authorList>
    </citation>
    <scope>NUCLEOTIDE SEQUENCE [LARGE SCALE GENOMIC DNA]</scope>
    <source>
        <strain evidence="2 3">JCM 14545</strain>
    </source>
</reference>
<dbReference type="Proteomes" id="UP001501116">
    <property type="component" value="Unassembled WGS sequence"/>
</dbReference>